<evidence type="ECO:0000313" key="1">
    <source>
        <dbReference type="EMBL" id="TMM47057.1"/>
    </source>
</evidence>
<reference evidence="1 2" key="1">
    <citation type="submission" date="2019-05" db="EMBL/GenBank/DDBJ databases">
        <title>Colwellia ponticola sp. nov., isolated from seawater.</title>
        <authorList>
            <person name="Yoon J.-H."/>
        </authorList>
    </citation>
    <scope>NUCLEOTIDE SEQUENCE [LARGE SCALE GENOMIC DNA]</scope>
    <source>
        <strain evidence="1 2">OISW-25</strain>
    </source>
</reference>
<accession>A0A8H2PNU7</accession>
<name>A0A8H2PNU7_9GAMM</name>
<gene>
    <name evidence="1" type="ORF">FCS21_04665</name>
</gene>
<dbReference type="RefSeq" id="WP_138620885.1">
    <property type="nucleotide sequence ID" value="NZ_SZVP01000002.1"/>
</dbReference>
<protein>
    <recommendedName>
        <fullName evidence="3">Transcription-repair coupling factor</fullName>
    </recommendedName>
</protein>
<dbReference type="AlphaFoldDB" id="A0A8H2PNU7"/>
<dbReference type="EMBL" id="SZVP01000002">
    <property type="protein sequence ID" value="TMM47057.1"/>
    <property type="molecule type" value="Genomic_DNA"/>
</dbReference>
<comment type="caution">
    <text evidence="1">The sequence shown here is derived from an EMBL/GenBank/DDBJ whole genome shotgun (WGS) entry which is preliminary data.</text>
</comment>
<dbReference type="OrthoDB" id="5402285at2"/>
<sequence>MSIEKYSTYLTTDQLSDRIHYTARTIRNELLDACLIEGTHYIRPFGRRKILFIWEAIESDMLSIAHDSLALAYENQKEITKHG</sequence>
<organism evidence="1 2">
    <name type="scientific">Colwellia ponticola</name>
    <dbReference type="NCBI Taxonomy" id="2304625"/>
    <lineage>
        <taxon>Bacteria</taxon>
        <taxon>Pseudomonadati</taxon>
        <taxon>Pseudomonadota</taxon>
        <taxon>Gammaproteobacteria</taxon>
        <taxon>Alteromonadales</taxon>
        <taxon>Colwelliaceae</taxon>
        <taxon>Colwellia</taxon>
    </lineage>
</organism>
<keyword evidence="2" id="KW-1185">Reference proteome</keyword>
<evidence type="ECO:0008006" key="3">
    <source>
        <dbReference type="Google" id="ProtNLM"/>
    </source>
</evidence>
<dbReference type="Proteomes" id="UP000307702">
    <property type="component" value="Unassembled WGS sequence"/>
</dbReference>
<proteinExistence type="predicted"/>
<evidence type="ECO:0000313" key="2">
    <source>
        <dbReference type="Proteomes" id="UP000307702"/>
    </source>
</evidence>